<reference evidence="1" key="2">
    <citation type="submission" date="2021-09" db="EMBL/GenBank/DDBJ databases">
        <authorList>
            <person name="Jia N."/>
            <person name="Wang J."/>
            <person name="Shi W."/>
            <person name="Du L."/>
            <person name="Sun Y."/>
            <person name="Zhan W."/>
            <person name="Jiang J."/>
            <person name="Wang Q."/>
            <person name="Zhang B."/>
            <person name="Ji P."/>
            <person name="Sakyi L.B."/>
            <person name="Cui X."/>
            <person name="Yuan T."/>
            <person name="Jiang B."/>
            <person name="Yang W."/>
            <person name="Lam T.T.-Y."/>
            <person name="Chang Q."/>
            <person name="Ding S."/>
            <person name="Wang X."/>
            <person name="Zhu J."/>
            <person name="Ruan X."/>
            <person name="Zhao L."/>
            <person name="Wei J."/>
            <person name="Que T."/>
            <person name="Du C."/>
            <person name="Cheng J."/>
            <person name="Dai P."/>
            <person name="Han X."/>
            <person name="Huang E."/>
            <person name="Gao Y."/>
            <person name="Liu J."/>
            <person name="Shao H."/>
            <person name="Ye R."/>
            <person name="Li L."/>
            <person name="Wei W."/>
            <person name="Wang X."/>
            <person name="Wang C."/>
            <person name="Huo Q."/>
            <person name="Li W."/>
            <person name="Guo W."/>
            <person name="Chen H."/>
            <person name="Chen S."/>
            <person name="Zhou L."/>
            <person name="Zhou L."/>
            <person name="Ni X."/>
            <person name="Tian J."/>
            <person name="Zhou Y."/>
            <person name="Sheng Y."/>
            <person name="Liu T."/>
            <person name="Pan Y."/>
            <person name="Xia L."/>
            <person name="Li J."/>
            <person name="Zhao F."/>
            <person name="Cao W."/>
        </authorList>
    </citation>
    <scope>NUCLEOTIDE SEQUENCE</scope>
    <source>
        <strain evidence="1">Rmic-2018</strain>
        <tissue evidence="1">Larvae</tissue>
    </source>
</reference>
<organism evidence="1 2">
    <name type="scientific">Rhipicephalus microplus</name>
    <name type="common">Cattle tick</name>
    <name type="synonym">Boophilus microplus</name>
    <dbReference type="NCBI Taxonomy" id="6941"/>
    <lineage>
        <taxon>Eukaryota</taxon>
        <taxon>Metazoa</taxon>
        <taxon>Ecdysozoa</taxon>
        <taxon>Arthropoda</taxon>
        <taxon>Chelicerata</taxon>
        <taxon>Arachnida</taxon>
        <taxon>Acari</taxon>
        <taxon>Parasitiformes</taxon>
        <taxon>Ixodida</taxon>
        <taxon>Ixodoidea</taxon>
        <taxon>Ixodidae</taxon>
        <taxon>Rhipicephalinae</taxon>
        <taxon>Rhipicephalus</taxon>
        <taxon>Boophilus</taxon>
    </lineage>
</organism>
<protein>
    <submittedName>
        <fullName evidence="1">Uncharacterized protein</fullName>
    </submittedName>
</protein>
<dbReference type="Proteomes" id="UP000821866">
    <property type="component" value="Chromosome 9"/>
</dbReference>
<accession>A0A9J6D6N8</accession>
<evidence type="ECO:0000313" key="1">
    <source>
        <dbReference type="EMBL" id="KAH8009756.1"/>
    </source>
</evidence>
<sequence>MAGSSRAVTAADAGRGFSCTSLPKEYRLIQPPLPSGKGPRRAFVLYCNIAGRPYGIDFRKPLKELGFIQEVSGIEAYQMSQVWLFSIKTDEAKKKLLDGGPLSMKDRPCLVVDLVRQKVCLKFHWVAFDVNTETSRQDFREYGDVQEVISDKWIEEDFEGV</sequence>
<dbReference type="AlphaFoldDB" id="A0A9J6D6N8"/>
<proteinExistence type="predicted"/>
<reference evidence="1" key="1">
    <citation type="journal article" date="2020" name="Cell">
        <title>Large-Scale Comparative Analyses of Tick Genomes Elucidate Their Genetic Diversity and Vector Capacities.</title>
        <authorList>
            <consortium name="Tick Genome and Microbiome Consortium (TIGMIC)"/>
            <person name="Jia N."/>
            <person name="Wang J."/>
            <person name="Shi W."/>
            <person name="Du L."/>
            <person name="Sun Y."/>
            <person name="Zhan W."/>
            <person name="Jiang J.F."/>
            <person name="Wang Q."/>
            <person name="Zhang B."/>
            <person name="Ji P."/>
            <person name="Bell-Sakyi L."/>
            <person name="Cui X.M."/>
            <person name="Yuan T.T."/>
            <person name="Jiang B.G."/>
            <person name="Yang W.F."/>
            <person name="Lam T.T."/>
            <person name="Chang Q.C."/>
            <person name="Ding S.J."/>
            <person name="Wang X.J."/>
            <person name="Zhu J.G."/>
            <person name="Ruan X.D."/>
            <person name="Zhao L."/>
            <person name="Wei J.T."/>
            <person name="Ye R.Z."/>
            <person name="Que T.C."/>
            <person name="Du C.H."/>
            <person name="Zhou Y.H."/>
            <person name="Cheng J.X."/>
            <person name="Dai P.F."/>
            <person name="Guo W.B."/>
            <person name="Han X.H."/>
            <person name="Huang E.J."/>
            <person name="Li L.F."/>
            <person name="Wei W."/>
            <person name="Gao Y.C."/>
            <person name="Liu J.Z."/>
            <person name="Shao H.Z."/>
            <person name="Wang X."/>
            <person name="Wang C.C."/>
            <person name="Yang T.C."/>
            <person name="Huo Q.B."/>
            <person name="Li W."/>
            <person name="Chen H.Y."/>
            <person name="Chen S.E."/>
            <person name="Zhou L.G."/>
            <person name="Ni X.B."/>
            <person name="Tian J.H."/>
            <person name="Sheng Y."/>
            <person name="Liu T."/>
            <person name="Pan Y.S."/>
            <person name="Xia L.Y."/>
            <person name="Li J."/>
            <person name="Zhao F."/>
            <person name="Cao W.C."/>
        </authorList>
    </citation>
    <scope>NUCLEOTIDE SEQUENCE</scope>
    <source>
        <strain evidence="1">Rmic-2018</strain>
    </source>
</reference>
<comment type="caution">
    <text evidence="1">The sequence shown here is derived from an EMBL/GenBank/DDBJ whole genome shotgun (WGS) entry which is preliminary data.</text>
</comment>
<gene>
    <name evidence="1" type="ORF">HPB51_019071</name>
</gene>
<evidence type="ECO:0000313" key="2">
    <source>
        <dbReference type="Proteomes" id="UP000821866"/>
    </source>
</evidence>
<keyword evidence="2" id="KW-1185">Reference proteome</keyword>
<dbReference type="EMBL" id="JABSTU010000011">
    <property type="protein sequence ID" value="KAH8009756.1"/>
    <property type="molecule type" value="Genomic_DNA"/>
</dbReference>
<name>A0A9J6D6N8_RHIMP</name>